<dbReference type="RefSeq" id="WP_222600369.1">
    <property type="nucleotide sequence ID" value="NZ_JACCFO010000001.1"/>
</dbReference>
<accession>A0A853BW66</accession>
<gene>
    <name evidence="2" type="ORF">HNR12_005008</name>
</gene>
<dbReference type="Proteomes" id="UP000575985">
    <property type="component" value="Unassembled WGS sequence"/>
</dbReference>
<organism evidence="2 3">
    <name type="scientific">Streptomonospora nanhaiensis</name>
    <dbReference type="NCBI Taxonomy" id="1323731"/>
    <lineage>
        <taxon>Bacteria</taxon>
        <taxon>Bacillati</taxon>
        <taxon>Actinomycetota</taxon>
        <taxon>Actinomycetes</taxon>
        <taxon>Streptosporangiales</taxon>
        <taxon>Nocardiopsidaceae</taxon>
        <taxon>Streptomonospora</taxon>
    </lineage>
</organism>
<evidence type="ECO:0000313" key="2">
    <source>
        <dbReference type="EMBL" id="NYI98731.1"/>
    </source>
</evidence>
<reference evidence="2 3" key="1">
    <citation type="submission" date="2020-07" db="EMBL/GenBank/DDBJ databases">
        <title>Sequencing the genomes of 1000 actinobacteria strains.</title>
        <authorList>
            <person name="Klenk H.-P."/>
        </authorList>
    </citation>
    <scope>NUCLEOTIDE SEQUENCE [LARGE SCALE GENOMIC DNA]</scope>
    <source>
        <strain evidence="2 3">DSM 45927</strain>
    </source>
</reference>
<name>A0A853BW66_9ACTN</name>
<evidence type="ECO:0000313" key="3">
    <source>
        <dbReference type="Proteomes" id="UP000575985"/>
    </source>
</evidence>
<evidence type="ECO:0000256" key="1">
    <source>
        <dbReference type="SAM" id="MobiDB-lite"/>
    </source>
</evidence>
<comment type="caution">
    <text evidence="2">The sequence shown here is derived from an EMBL/GenBank/DDBJ whole genome shotgun (WGS) entry which is preliminary data.</text>
</comment>
<dbReference type="AlphaFoldDB" id="A0A853BW66"/>
<feature type="compositionally biased region" description="Basic and acidic residues" evidence="1">
    <location>
        <begin position="191"/>
        <end position="205"/>
    </location>
</feature>
<dbReference type="EMBL" id="JACCFO010000001">
    <property type="protein sequence ID" value="NYI98731.1"/>
    <property type="molecule type" value="Genomic_DNA"/>
</dbReference>
<sequence length="227" mass="25084">MATSDRRRGPLRAAVDYLGSTRNLWGATAGLVGLVLAFTGVLGGFWPPAVAALYAAGALAAPPPRVHLVAESTRAELRRTLDALDRLAARVGERRSRLPEGVPERFANMADRLRYLLRQEEVVAADPEVGYELERIVRRDLPEALETYLNLPWWYDASRRAGGGTSAAAHLREQVELLDRDVDRTAERMLEAHARRQDDHTTYLRERRRAGGAADPLEPPSEGGEAD</sequence>
<keyword evidence="3" id="KW-1185">Reference proteome</keyword>
<feature type="region of interest" description="Disordered" evidence="1">
    <location>
        <begin position="191"/>
        <end position="227"/>
    </location>
</feature>
<proteinExistence type="predicted"/>
<protein>
    <submittedName>
        <fullName evidence="2">Uncharacterized protein</fullName>
    </submittedName>
</protein>